<protein>
    <submittedName>
        <fullName evidence="2">Uncharacterized protein</fullName>
    </submittedName>
</protein>
<name>A0ABN8N9A3_9CNID</name>
<dbReference type="Proteomes" id="UP001159405">
    <property type="component" value="Unassembled WGS sequence"/>
</dbReference>
<dbReference type="PANTHER" id="PTHR36981">
    <property type="entry name" value="ZGC:195170"/>
    <property type="match status" value="1"/>
</dbReference>
<organism evidence="2 3">
    <name type="scientific">Porites lobata</name>
    <dbReference type="NCBI Taxonomy" id="104759"/>
    <lineage>
        <taxon>Eukaryota</taxon>
        <taxon>Metazoa</taxon>
        <taxon>Cnidaria</taxon>
        <taxon>Anthozoa</taxon>
        <taxon>Hexacorallia</taxon>
        <taxon>Scleractinia</taxon>
        <taxon>Fungiina</taxon>
        <taxon>Poritidae</taxon>
        <taxon>Porites</taxon>
    </lineage>
</organism>
<feature type="compositionally biased region" description="Acidic residues" evidence="1">
    <location>
        <begin position="42"/>
        <end position="59"/>
    </location>
</feature>
<reference evidence="2 3" key="1">
    <citation type="submission" date="2022-05" db="EMBL/GenBank/DDBJ databases">
        <authorList>
            <consortium name="Genoscope - CEA"/>
            <person name="William W."/>
        </authorList>
    </citation>
    <scope>NUCLEOTIDE SEQUENCE [LARGE SCALE GENOMIC DNA]</scope>
</reference>
<evidence type="ECO:0000256" key="1">
    <source>
        <dbReference type="SAM" id="MobiDB-lite"/>
    </source>
</evidence>
<feature type="region of interest" description="Disordered" evidence="1">
    <location>
        <begin position="1"/>
        <end position="63"/>
    </location>
</feature>
<accession>A0ABN8N9A3</accession>
<gene>
    <name evidence="2" type="ORF">PLOB_00008539</name>
</gene>
<dbReference type="PANTHER" id="PTHR36981:SF1">
    <property type="entry name" value="P2X PURINORECEPTOR 7 INTRACELLULAR DOMAIN-CONTAINING PROTEIN"/>
    <property type="match status" value="1"/>
</dbReference>
<proteinExistence type="predicted"/>
<sequence length="217" mass="24696">MSSDSEASDVSDMNESNEVSKDSEDDWGVVDSEILPYQDEPLAAEDEALDVDDSEEERDVDGLTPSTLAERYEQTVCLESWCRRQHCRTELLVGSIEFRCCRDVTSTSGKMVFDGSIEKISCITQHEDYDAITNRAVLVQAAPLLRTKDGRTYRRRGGVSENELIRSVAYRWTIRWLCGFLGWDNSRPLPACVYHSIRTKYPPRQSTAYSTSKDRET</sequence>
<evidence type="ECO:0000313" key="3">
    <source>
        <dbReference type="Proteomes" id="UP001159405"/>
    </source>
</evidence>
<dbReference type="EMBL" id="CALNXK010000014">
    <property type="protein sequence ID" value="CAH3045938.1"/>
    <property type="molecule type" value="Genomic_DNA"/>
</dbReference>
<keyword evidence="3" id="KW-1185">Reference proteome</keyword>
<evidence type="ECO:0000313" key="2">
    <source>
        <dbReference type="EMBL" id="CAH3045938.1"/>
    </source>
</evidence>
<comment type="caution">
    <text evidence="2">The sequence shown here is derived from an EMBL/GenBank/DDBJ whole genome shotgun (WGS) entry which is preliminary data.</text>
</comment>